<accession>A0ACC2NQ81</accession>
<organism evidence="1 2">
    <name type="scientific">Eretmocerus hayati</name>
    <dbReference type="NCBI Taxonomy" id="131215"/>
    <lineage>
        <taxon>Eukaryota</taxon>
        <taxon>Metazoa</taxon>
        <taxon>Ecdysozoa</taxon>
        <taxon>Arthropoda</taxon>
        <taxon>Hexapoda</taxon>
        <taxon>Insecta</taxon>
        <taxon>Pterygota</taxon>
        <taxon>Neoptera</taxon>
        <taxon>Endopterygota</taxon>
        <taxon>Hymenoptera</taxon>
        <taxon>Apocrita</taxon>
        <taxon>Proctotrupomorpha</taxon>
        <taxon>Chalcidoidea</taxon>
        <taxon>Aphelinidae</taxon>
        <taxon>Aphelininae</taxon>
        <taxon>Eretmocerus</taxon>
    </lineage>
</organism>
<sequence>MAPKKSVSRVKPYTLRTRSSNLGGDVKIEESAEPLGLPAQTIVKTPDVDEQSDSSSFYLVKDDREISDDGMDSDGSSHNSERTWFEVLSSSEDELDEYPENHRSSKPRERGSTGSPRLKKARVARVQIKRCLPISKIPSERADVPKMRDAACQANLCCEGLPKSMKNAMTMTVSLSAVASRTSNRTSKNLSNGKQGIDDKQEKVTTTRSRKGQSIAKIAPQISDQRQIESNSPYSRKGALAYGRKESDGSSGRAYKRVSDLFSDVRDFYSASGPGYEDWKKRYQEEDGKVYLGEGVSIDSFRWWYLKALKRPASFLKQLAIEVWTEDEFANRSFEPESILPKNHIPGKPPPQMVEPHLLRLVLSVYYEYLCDDASLDENERMKYILKSTSALSSKMCQLRSEKCHGPIQRVRL</sequence>
<comment type="caution">
    <text evidence="1">The sequence shown here is derived from an EMBL/GenBank/DDBJ whole genome shotgun (WGS) entry which is preliminary data.</text>
</comment>
<gene>
    <name evidence="1" type="ORF">QAD02_004617</name>
</gene>
<protein>
    <submittedName>
        <fullName evidence="1">Uncharacterized protein</fullName>
    </submittedName>
</protein>
<reference evidence="1" key="1">
    <citation type="submission" date="2023-04" db="EMBL/GenBank/DDBJ databases">
        <title>A chromosome-level genome assembly of the parasitoid wasp Eretmocerus hayati.</title>
        <authorList>
            <person name="Zhong Y."/>
            <person name="Liu S."/>
            <person name="Liu Y."/>
        </authorList>
    </citation>
    <scope>NUCLEOTIDE SEQUENCE</scope>
    <source>
        <strain evidence="1">ZJU_SS_LIU_2023</strain>
    </source>
</reference>
<evidence type="ECO:0000313" key="1">
    <source>
        <dbReference type="EMBL" id="KAJ8673355.1"/>
    </source>
</evidence>
<proteinExistence type="predicted"/>
<keyword evidence="2" id="KW-1185">Reference proteome</keyword>
<name>A0ACC2NQ81_9HYME</name>
<evidence type="ECO:0000313" key="2">
    <source>
        <dbReference type="Proteomes" id="UP001239111"/>
    </source>
</evidence>
<dbReference type="EMBL" id="CM056743">
    <property type="protein sequence ID" value="KAJ8673355.1"/>
    <property type="molecule type" value="Genomic_DNA"/>
</dbReference>
<dbReference type="Proteomes" id="UP001239111">
    <property type="component" value="Chromosome 3"/>
</dbReference>